<evidence type="ECO:0000313" key="9">
    <source>
        <dbReference type="Proteomes" id="UP000279994"/>
    </source>
</evidence>
<dbReference type="SUPFAM" id="SSF52172">
    <property type="entry name" value="CheY-like"/>
    <property type="match status" value="1"/>
</dbReference>
<evidence type="ECO:0000259" key="7">
    <source>
        <dbReference type="PROSITE" id="PS50110"/>
    </source>
</evidence>
<dbReference type="SMART" id="SM00421">
    <property type="entry name" value="HTH_LUXR"/>
    <property type="match status" value="1"/>
</dbReference>
<keyword evidence="1 5" id="KW-0597">Phosphoprotein</keyword>
<dbReference type="Pfam" id="PF00196">
    <property type="entry name" value="GerE"/>
    <property type="match status" value="1"/>
</dbReference>
<dbReference type="InterPro" id="IPR000792">
    <property type="entry name" value="Tscrpt_reg_LuxR_C"/>
</dbReference>
<feature type="domain" description="Response regulatory" evidence="7">
    <location>
        <begin position="3"/>
        <end position="119"/>
    </location>
</feature>
<evidence type="ECO:0000256" key="1">
    <source>
        <dbReference type="ARBA" id="ARBA00022553"/>
    </source>
</evidence>
<accession>A0A3N0GVZ2</accession>
<dbReference type="InterPro" id="IPR011006">
    <property type="entry name" value="CheY-like_superfamily"/>
</dbReference>
<name>A0A3N0GVZ2_9ACTN</name>
<keyword evidence="4" id="KW-0804">Transcription</keyword>
<keyword evidence="9" id="KW-1185">Reference proteome</keyword>
<evidence type="ECO:0000256" key="5">
    <source>
        <dbReference type="PROSITE-ProRule" id="PRU00169"/>
    </source>
</evidence>
<dbReference type="EMBL" id="RJSF01000009">
    <property type="protein sequence ID" value="RNM16346.1"/>
    <property type="molecule type" value="Genomic_DNA"/>
</dbReference>
<protein>
    <submittedName>
        <fullName evidence="8">DNA-binding response regulator</fullName>
    </submittedName>
</protein>
<organism evidence="8 9">
    <name type="scientific">Nocardioides pocheonensis</name>
    <dbReference type="NCBI Taxonomy" id="661485"/>
    <lineage>
        <taxon>Bacteria</taxon>
        <taxon>Bacillati</taxon>
        <taxon>Actinomycetota</taxon>
        <taxon>Actinomycetes</taxon>
        <taxon>Propionibacteriales</taxon>
        <taxon>Nocardioidaceae</taxon>
        <taxon>Nocardioides</taxon>
    </lineage>
</organism>
<dbReference type="PROSITE" id="PS50110">
    <property type="entry name" value="RESPONSE_REGULATORY"/>
    <property type="match status" value="1"/>
</dbReference>
<evidence type="ECO:0000259" key="6">
    <source>
        <dbReference type="PROSITE" id="PS50043"/>
    </source>
</evidence>
<dbReference type="PROSITE" id="PS00622">
    <property type="entry name" value="HTH_LUXR_1"/>
    <property type="match status" value="1"/>
</dbReference>
<dbReference type="CDD" id="cd06170">
    <property type="entry name" value="LuxR_C_like"/>
    <property type="match status" value="1"/>
</dbReference>
<dbReference type="InterPro" id="IPR039420">
    <property type="entry name" value="WalR-like"/>
</dbReference>
<keyword evidence="2" id="KW-0805">Transcription regulation</keyword>
<dbReference type="InterPro" id="IPR058245">
    <property type="entry name" value="NreC/VraR/RcsB-like_REC"/>
</dbReference>
<dbReference type="PROSITE" id="PS50043">
    <property type="entry name" value="HTH_LUXR_2"/>
    <property type="match status" value="1"/>
</dbReference>
<dbReference type="OrthoDB" id="9808843at2"/>
<dbReference type="PANTHER" id="PTHR43214:SF24">
    <property type="entry name" value="TRANSCRIPTIONAL REGULATORY PROTEIN NARL-RELATED"/>
    <property type="match status" value="1"/>
</dbReference>
<dbReference type="GO" id="GO:0000160">
    <property type="term" value="P:phosphorelay signal transduction system"/>
    <property type="evidence" value="ECO:0007669"/>
    <property type="project" value="InterPro"/>
</dbReference>
<keyword evidence="3 8" id="KW-0238">DNA-binding</keyword>
<dbReference type="SMART" id="SM00448">
    <property type="entry name" value="REC"/>
    <property type="match status" value="1"/>
</dbReference>
<dbReference type="PRINTS" id="PR00038">
    <property type="entry name" value="HTHLUXR"/>
</dbReference>
<comment type="caution">
    <text evidence="8">The sequence shown here is derived from an EMBL/GenBank/DDBJ whole genome shotgun (WGS) entry which is preliminary data.</text>
</comment>
<dbReference type="SUPFAM" id="SSF46894">
    <property type="entry name" value="C-terminal effector domain of the bipartite response regulators"/>
    <property type="match status" value="1"/>
</dbReference>
<dbReference type="AlphaFoldDB" id="A0A3N0GVZ2"/>
<gene>
    <name evidence="8" type="ORF">EFL26_05200</name>
</gene>
<dbReference type="Proteomes" id="UP000279994">
    <property type="component" value="Unassembled WGS sequence"/>
</dbReference>
<feature type="domain" description="HTH luxR-type" evidence="6">
    <location>
        <begin position="136"/>
        <end position="201"/>
    </location>
</feature>
<dbReference type="GO" id="GO:0006355">
    <property type="term" value="P:regulation of DNA-templated transcription"/>
    <property type="evidence" value="ECO:0007669"/>
    <property type="project" value="InterPro"/>
</dbReference>
<dbReference type="GO" id="GO:0003677">
    <property type="term" value="F:DNA binding"/>
    <property type="evidence" value="ECO:0007669"/>
    <property type="project" value="UniProtKB-KW"/>
</dbReference>
<dbReference type="InterPro" id="IPR001789">
    <property type="entry name" value="Sig_transdc_resp-reg_receiver"/>
</dbReference>
<sequence length="202" mass="21171">MIRVLVVDDHPLFRDGLVGLLATVADVEVVDAVGDGETAVRRCAELAPDIVLMDLNLPGMPGLEAIRRIVAREPAPAVLVLTMVDDDDTVTAALRVGARGYLLKGAVQEEVLAGLRTVAGGGVVFGAGAAQRVLSGDRRVGELTPREAEVLALVADGRSNAEIARALGLSLKTVQNHVSNVLAKMQVRDRTQAALRMRGLGG</sequence>
<evidence type="ECO:0000256" key="3">
    <source>
        <dbReference type="ARBA" id="ARBA00023125"/>
    </source>
</evidence>
<dbReference type="InterPro" id="IPR016032">
    <property type="entry name" value="Sig_transdc_resp-reg_C-effctor"/>
</dbReference>
<evidence type="ECO:0000313" key="8">
    <source>
        <dbReference type="EMBL" id="RNM16346.1"/>
    </source>
</evidence>
<dbReference type="Pfam" id="PF00072">
    <property type="entry name" value="Response_reg"/>
    <property type="match status" value="1"/>
</dbReference>
<dbReference type="CDD" id="cd17535">
    <property type="entry name" value="REC_NarL-like"/>
    <property type="match status" value="1"/>
</dbReference>
<reference evidence="8 9" key="1">
    <citation type="submission" date="2018-11" db="EMBL/GenBank/DDBJ databases">
        <authorList>
            <person name="Li F."/>
        </authorList>
    </citation>
    <scope>NUCLEOTIDE SEQUENCE [LARGE SCALE GENOMIC DNA]</scope>
    <source>
        <strain evidence="8 9">Gsoil 818</strain>
    </source>
</reference>
<evidence type="ECO:0000256" key="2">
    <source>
        <dbReference type="ARBA" id="ARBA00023015"/>
    </source>
</evidence>
<evidence type="ECO:0000256" key="4">
    <source>
        <dbReference type="ARBA" id="ARBA00023163"/>
    </source>
</evidence>
<dbReference type="PANTHER" id="PTHR43214">
    <property type="entry name" value="TWO-COMPONENT RESPONSE REGULATOR"/>
    <property type="match status" value="1"/>
</dbReference>
<dbReference type="Gene3D" id="3.40.50.2300">
    <property type="match status" value="1"/>
</dbReference>
<dbReference type="RefSeq" id="WP_123221842.1">
    <property type="nucleotide sequence ID" value="NZ_RJSF01000009.1"/>
</dbReference>
<proteinExistence type="predicted"/>
<feature type="modified residue" description="4-aspartylphosphate" evidence="5">
    <location>
        <position position="54"/>
    </location>
</feature>